<organism evidence="3 4">
    <name type="scientific">Canna indica</name>
    <name type="common">Indian-shot</name>
    <dbReference type="NCBI Taxonomy" id="4628"/>
    <lineage>
        <taxon>Eukaryota</taxon>
        <taxon>Viridiplantae</taxon>
        <taxon>Streptophyta</taxon>
        <taxon>Embryophyta</taxon>
        <taxon>Tracheophyta</taxon>
        <taxon>Spermatophyta</taxon>
        <taxon>Magnoliopsida</taxon>
        <taxon>Liliopsida</taxon>
        <taxon>Zingiberales</taxon>
        <taxon>Cannaceae</taxon>
        <taxon>Canna</taxon>
    </lineage>
</organism>
<name>A0AAQ3QLB0_9LILI</name>
<dbReference type="Pfam" id="PF24747">
    <property type="entry name" value="Zn-ribbon_GIR1"/>
    <property type="match status" value="1"/>
</dbReference>
<reference evidence="3 4" key="1">
    <citation type="submission" date="2023-10" db="EMBL/GenBank/DDBJ databases">
        <title>Chromosome-scale genome assembly provides insights into flower coloration mechanisms of Canna indica.</title>
        <authorList>
            <person name="Li C."/>
        </authorList>
    </citation>
    <scope>NUCLEOTIDE SEQUENCE [LARGE SCALE GENOMIC DNA]</scope>
    <source>
        <tissue evidence="3">Flower</tissue>
    </source>
</reference>
<dbReference type="PANTHER" id="PTHR33177">
    <property type="entry name" value="PUTATIVE-RELATED"/>
    <property type="match status" value="1"/>
</dbReference>
<feature type="domain" description="GIR1-like zinc ribbon" evidence="2">
    <location>
        <begin position="179"/>
        <end position="206"/>
    </location>
</feature>
<dbReference type="InterPro" id="IPR056440">
    <property type="entry name" value="Zn-ribbon_GIR1"/>
</dbReference>
<evidence type="ECO:0000313" key="4">
    <source>
        <dbReference type="Proteomes" id="UP001327560"/>
    </source>
</evidence>
<evidence type="ECO:0000256" key="1">
    <source>
        <dbReference type="SAM" id="MobiDB-lite"/>
    </source>
</evidence>
<accession>A0AAQ3QLB0</accession>
<dbReference type="PANTHER" id="PTHR33177:SF24">
    <property type="entry name" value="FILAMENTOUS HEMAGGLUTININ TRANSPORTER"/>
    <property type="match status" value="1"/>
</dbReference>
<gene>
    <name evidence="3" type="ORF">Cni_G21021</name>
</gene>
<feature type="compositionally biased region" description="Low complexity" evidence="1">
    <location>
        <begin position="140"/>
        <end position="155"/>
    </location>
</feature>
<feature type="region of interest" description="Disordered" evidence="1">
    <location>
        <begin position="131"/>
        <end position="155"/>
    </location>
</feature>
<evidence type="ECO:0000313" key="3">
    <source>
        <dbReference type="EMBL" id="WOL12255.1"/>
    </source>
</evidence>
<dbReference type="AlphaFoldDB" id="A0AAQ3QLB0"/>
<dbReference type="Proteomes" id="UP001327560">
    <property type="component" value="Chromosome 6"/>
</dbReference>
<protein>
    <recommendedName>
        <fullName evidence="2">GIR1-like zinc ribbon domain-containing protein</fullName>
    </recommendedName>
</protein>
<evidence type="ECO:0000259" key="2">
    <source>
        <dbReference type="Pfam" id="PF24747"/>
    </source>
</evidence>
<dbReference type="InterPro" id="IPR055281">
    <property type="entry name" value="GIR1-2/SIED1"/>
</dbReference>
<dbReference type="EMBL" id="CP136895">
    <property type="protein sequence ID" value="WOL12255.1"/>
    <property type="molecule type" value="Genomic_DNA"/>
</dbReference>
<sequence length="233" mass="24756">MLNPVVGERLLMAADVSSLAQMLRGYEEGEGKRDLVTRDLLGGGGTVPGSAEVDLEYRVPAGWERRLDLVSGRTYLRKREANPAPRHHHDLNLTLPPPSSAALFLGLDAAARPSAYQSVCTLEKVRSALDRAGRADGSHSPPSSWTAASSSTKRRTTAAAADRVVVDGSSPESPAAPAMTVAGCPVCLLYVLVSAAEPRCPRCATHVPIYKAAKKKPKFDLNSSNEEDGEALN</sequence>
<keyword evidence="4" id="KW-1185">Reference proteome</keyword>
<proteinExistence type="predicted"/>